<dbReference type="VEuPathDB" id="MicrosporidiaDB:EHP00_887"/>
<organism evidence="1 2">
    <name type="scientific">Ecytonucleospora hepatopenaei</name>
    <dbReference type="NCBI Taxonomy" id="646526"/>
    <lineage>
        <taxon>Eukaryota</taxon>
        <taxon>Fungi</taxon>
        <taxon>Fungi incertae sedis</taxon>
        <taxon>Microsporidia</taxon>
        <taxon>Enterocytozoonidae</taxon>
        <taxon>Ecytonucleospora</taxon>
    </lineage>
</organism>
<dbReference type="AlphaFoldDB" id="A0A1W0E3X1"/>
<gene>
    <name evidence="1" type="ORF">EHP00_887</name>
</gene>
<dbReference type="Proteomes" id="UP000192758">
    <property type="component" value="Unassembled WGS sequence"/>
</dbReference>
<keyword evidence="2" id="KW-1185">Reference proteome</keyword>
<reference evidence="1 2" key="1">
    <citation type="journal article" date="2017" name="Environ. Microbiol.">
        <title>Decay of the glycolytic pathway and adaptation to intranuclear parasitism within Enterocytozoonidae microsporidia.</title>
        <authorList>
            <person name="Wiredu Boakye D."/>
            <person name="Jaroenlak P."/>
            <person name="Prachumwat A."/>
            <person name="Williams T.A."/>
            <person name="Bateman K.S."/>
            <person name="Itsathitphaisarn O."/>
            <person name="Sritunyalucksana K."/>
            <person name="Paszkiewicz K.H."/>
            <person name="Moore K.A."/>
            <person name="Stentiford G.D."/>
            <person name="Williams B.A."/>
        </authorList>
    </citation>
    <scope>NUCLEOTIDE SEQUENCE [LARGE SCALE GENOMIC DNA]</scope>
    <source>
        <strain evidence="1 2">TH1</strain>
    </source>
</reference>
<comment type="caution">
    <text evidence="1">The sequence shown here is derived from an EMBL/GenBank/DDBJ whole genome shotgun (WGS) entry which is preliminary data.</text>
</comment>
<evidence type="ECO:0000313" key="1">
    <source>
        <dbReference type="EMBL" id="OQS53928.1"/>
    </source>
</evidence>
<proteinExistence type="predicted"/>
<sequence length="60" mass="6956">MEVENPTFLNLDSKFLVKAFKKIVLPDPLSPTAHKISPVFICPLVGYKNIWFPKKFLTYM</sequence>
<evidence type="ECO:0000313" key="2">
    <source>
        <dbReference type="Proteomes" id="UP000192758"/>
    </source>
</evidence>
<dbReference type="EMBL" id="MNPJ01000024">
    <property type="protein sequence ID" value="OQS53928.1"/>
    <property type="molecule type" value="Genomic_DNA"/>
</dbReference>
<protein>
    <submittedName>
        <fullName evidence="1">Uncharacterized protein</fullName>
    </submittedName>
</protein>
<accession>A0A1W0E3X1</accession>
<name>A0A1W0E3X1_9MICR</name>